<feature type="compositionally biased region" description="Acidic residues" evidence="5">
    <location>
        <begin position="93"/>
        <end position="110"/>
    </location>
</feature>
<gene>
    <name evidence="7" type="ORF">CJ030_MR2G007116</name>
</gene>
<protein>
    <recommendedName>
        <fullName evidence="6">HMA domain-containing protein</fullName>
    </recommendedName>
</protein>
<evidence type="ECO:0000313" key="7">
    <source>
        <dbReference type="EMBL" id="KAB1224529.1"/>
    </source>
</evidence>
<dbReference type="PANTHER" id="PTHR46195:SF10">
    <property type="entry name" value="HEAVY METAL-ASSOCIATED DOMAIN CONTAINING PROTEIN, EXPRESSED"/>
    <property type="match status" value="1"/>
</dbReference>
<name>A0A6A1WGS8_9ROSI</name>
<comment type="similarity">
    <text evidence="4">Belongs to the HIPP family.</text>
</comment>
<comment type="caution">
    <text evidence="7">The sequence shown here is derived from an EMBL/GenBank/DDBJ whole genome shotgun (WGS) entry which is preliminary data.</text>
</comment>
<dbReference type="PANTHER" id="PTHR46195">
    <property type="entry name" value="HEAVY METAL-ASSOCIATED ISOPRENYLATED PLANT PROTEIN 7"/>
    <property type="match status" value="1"/>
</dbReference>
<dbReference type="GO" id="GO:0046872">
    <property type="term" value="F:metal ion binding"/>
    <property type="evidence" value="ECO:0007669"/>
    <property type="project" value="UniProtKB-KW"/>
</dbReference>
<evidence type="ECO:0000259" key="6">
    <source>
        <dbReference type="PROSITE" id="PS50846"/>
    </source>
</evidence>
<dbReference type="OrthoDB" id="10489958at2759"/>
<dbReference type="InterPro" id="IPR036163">
    <property type="entry name" value="HMA_dom_sf"/>
</dbReference>
<keyword evidence="2" id="KW-0479">Metal-binding</keyword>
<dbReference type="Gene3D" id="3.30.70.100">
    <property type="match status" value="1"/>
</dbReference>
<evidence type="ECO:0000256" key="5">
    <source>
        <dbReference type="SAM" id="MobiDB-lite"/>
    </source>
</evidence>
<evidence type="ECO:0000313" key="8">
    <source>
        <dbReference type="Proteomes" id="UP000516437"/>
    </source>
</evidence>
<evidence type="ECO:0000256" key="1">
    <source>
        <dbReference type="ARBA" id="ARBA00022481"/>
    </source>
</evidence>
<dbReference type="SUPFAM" id="SSF55008">
    <property type="entry name" value="HMA, heavy metal-associated domain"/>
    <property type="match status" value="1"/>
</dbReference>
<dbReference type="EMBL" id="RXIC02000020">
    <property type="protein sequence ID" value="KAB1224529.1"/>
    <property type="molecule type" value="Genomic_DNA"/>
</dbReference>
<keyword evidence="1" id="KW-0488">Methylation</keyword>
<proteinExistence type="inferred from homology"/>
<evidence type="ECO:0000256" key="3">
    <source>
        <dbReference type="ARBA" id="ARBA00023289"/>
    </source>
</evidence>
<reference evidence="7 8" key="1">
    <citation type="journal article" date="2019" name="Plant Biotechnol. J.">
        <title>The red bayberry genome and genetic basis of sex determination.</title>
        <authorList>
            <person name="Jia H.M."/>
            <person name="Jia H.J."/>
            <person name="Cai Q.L."/>
            <person name="Wang Y."/>
            <person name="Zhao H.B."/>
            <person name="Yang W.F."/>
            <person name="Wang G.Y."/>
            <person name="Li Y.H."/>
            <person name="Zhan D.L."/>
            <person name="Shen Y.T."/>
            <person name="Niu Q.F."/>
            <person name="Chang L."/>
            <person name="Qiu J."/>
            <person name="Zhao L."/>
            <person name="Xie H.B."/>
            <person name="Fu W.Y."/>
            <person name="Jin J."/>
            <person name="Li X.W."/>
            <person name="Jiao Y."/>
            <person name="Zhou C.C."/>
            <person name="Tu T."/>
            <person name="Chai C.Y."/>
            <person name="Gao J.L."/>
            <person name="Fan L.J."/>
            <person name="van de Weg E."/>
            <person name="Wang J.Y."/>
            <person name="Gao Z.S."/>
        </authorList>
    </citation>
    <scope>NUCLEOTIDE SEQUENCE [LARGE SCALE GENOMIC DNA]</scope>
    <source>
        <tissue evidence="7">Leaves</tissue>
    </source>
</reference>
<keyword evidence="3" id="KW-0449">Lipoprotein</keyword>
<dbReference type="Proteomes" id="UP000516437">
    <property type="component" value="Chromosome 2"/>
</dbReference>
<dbReference type="AlphaFoldDB" id="A0A6A1WGS8"/>
<dbReference type="InterPro" id="IPR044577">
    <property type="entry name" value="HIPP4/7/8/17/18/19"/>
</dbReference>
<dbReference type="InterPro" id="IPR006121">
    <property type="entry name" value="HMA_dom"/>
</dbReference>
<evidence type="ECO:0000256" key="2">
    <source>
        <dbReference type="ARBA" id="ARBA00022723"/>
    </source>
</evidence>
<keyword evidence="8" id="KW-1185">Reference proteome</keyword>
<dbReference type="PROSITE" id="PS50846">
    <property type="entry name" value="HMA_2"/>
    <property type="match status" value="1"/>
</dbReference>
<organism evidence="7 8">
    <name type="scientific">Morella rubra</name>
    <name type="common">Chinese bayberry</name>
    <dbReference type="NCBI Taxonomy" id="262757"/>
    <lineage>
        <taxon>Eukaryota</taxon>
        <taxon>Viridiplantae</taxon>
        <taxon>Streptophyta</taxon>
        <taxon>Embryophyta</taxon>
        <taxon>Tracheophyta</taxon>
        <taxon>Spermatophyta</taxon>
        <taxon>Magnoliopsida</taxon>
        <taxon>eudicotyledons</taxon>
        <taxon>Gunneridae</taxon>
        <taxon>Pentapetalae</taxon>
        <taxon>rosids</taxon>
        <taxon>fabids</taxon>
        <taxon>Fagales</taxon>
        <taxon>Myricaceae</taxon>
        <taxon>Morella</taxon>
    </lineage>
</organism>
<evidence type="ECO:0000256" key="4">
    <source>
        <dbReference type="ARBA" id="ARBA00024045"/>
    </source>
</evidence>
<feature type="domain" description="HMA" evidence="6">
    <location>
        <begin position="15"/>
        <end position="83"/>
    </location>
</feature>
<accession>A0A6A1WGS8</accession>
<feature type="region of interest" description="Disordered" evidence="5">
    <location>
        <begin position="91"/>
        <end position="110"/>
    </location>
</feature>
<keyword evidence="3" id="KW-0636">Prenylation</keyword>
<sequence>MSPKRPSQEELQQNGITVEIEFNMHCTSCLNEVRKCCKSKTGVSEVQVVESVEEGKARVAVTGVFEPEKLIQRLWKKCTKIAQVVKITKLNEQEENQEEQDEEGEEEQIE</sequence>